<organism evidence="1 2">
    <name type="scientific">Persea americana</name>
    <name type="common">Avocado</name>
    <dbReference type="NCBI Taxonomy" id="3435"/>
    <lineage>
        <taxon>Eukaryota</taxon>
        <taxon>Viridiplantae</taxon>
        <taxon>Streptophyta</taxon>
        <taxon>Embryophyta</taxon>
        <taxon>Tracheophyta</taxon>
        <taxon>Spermatophyta</taxon>
        <taxon>Magnoliopsida</taxon>
        <taxon>Magnoliidae</taxon>
        <taxon>Laurales</taxon>
        <taxon>Lauraceae</taxon>
        <taxon>Persea</taxon>
    </lineage>
</organism>
<proteinExistence type="predicted"/>
<evidence type="ECO:0000313" key="2">
    <source>
        <dbReference type="Proteomes" id="UP001234297"/>
    </source>
</evidence>
<gene>
    <name evidence="1" type="ORF">MRB53_002016</name>
</gene>
<protein>
    <submittedName>
        <fullName evidence="1">Uncharacterized protein</fullName>
    </submittedName>
</protein>
<comment type="caution">
    <text evidence="1">The sequence shown here is derived from an EMBL/GenBank/DDBJ whole genome shotgun (WGS) entry which is preliminary data.</text>
</comment>
<evidence type="ECO:0000313" key="1">
    <source>
        <dbReference type="EMBL" id="KAJ8648993.1"/>
    </source>
</evidence>
<reference evidence="1 2" key="1">
    <citation type="journal article" date="2022" name="Hortic Res">
        <title>A haplotype resolved chromosomal level avocado genome allows analysis of novel avocado genes.</title>
        <authorList>
            <person name="Nath O."/>
            <person name="Fletcher S.J."/>
            <person name="Hayward A."/>
            <person name="Shaw L.M."/>
            <person name="Masouleh A.K."/>
            <person name="Furtado A."/>
            <person name="Henry R.J."/>
            <person name="Mitter N."/>
        </authorList>
    </citation>
    <scope>NUCLEOTIDE SEQUENCE [LARGE SCALE GENOMIC DNA]</scope>
    <source>
        <strain evidence="2">cv. Hass</strain>
    </source>
</reference>
<dbReference type="Proteomes" id="UP001234297">
    <property type="component" value="Chromosome 1"/>
</dbReference>
<keyword evidence="2" id="KW-1185">Reference proteome</keyword>
<dbReference type="EMBL" id="CM056809">
    <property type="protein sequence ID" value="KAJ8648993.1"/>
    <property type="molecule type" value="Genomic_DNA"/>
</dbReference>
<accession>A0ACC2MTY4</accession>
<name>A0ACC2MTY4_PERAE</name>
<sequence>MEPIVKEEEIVIDVGGSSSDSNSGGHGQGDDSRSKGKKPRVFDEDDDDEEEEEVESFLKRQRMDEFGDALPVGFLDPLSPGDPSLPVFMAQPVSQRRMIEAAPVRTCSRQFWKAGDFEEENLRASSSAGIDRLRIHPKFLHSNATSHKWALGAFAELLDNSLDESCNGATYVNIDALENKKDGCRMLLIEDNGGGMDANSLRQCMSLGYSIKGNLTNTIGQYGNGFKTSTMRLGADVIVFTRCHGKDRKSPTQSIGMLSYTFLRSTGKEDIVVPMLHYEKEGITWNRLMPRSTDWERNLDTILQWSPYSSEADLLLQFNLMQDQGTRIIIYNLWEDDEGQLELDFDFNQHDIQIRGVNRDAKKIEMAKLYPNSRHFLTYKHSLRSYASILYLRIPHAFRITLRGKDVEHHDLVNDLMLKEKITYRPQTVDGVLKASNMFAVVTIGFVNDAKFHIDIQGFNVYHKNRLIKPFWRVWNAAGSGGRGIVGVLEADFVQPAHDKQGFEHTNVLSRLETKLNQIQKTFWNSNRHKIGYASQHTKKLEFSASSPEFPQPSSLKHGPMSHGTENGTSTPRFGNKLSSPQSRLYESSPLSRDDSDPERVGHLPRQPRIGRVDHKAVSSQNASQKDGSRSPQSVPQGDGNVNEHHEADHISASNDTCNRLKPGPSKYDDSRIKHLEEENRELINRINELEKSMLSQLQFERHRGTLLEAQLQDLAGKQDQADKEQEALVDIFTEERTRRDKEEQLLRNRLKDSSATIQELLKKTASNTSKAKLEP</sequence>